<dbReference type="InterPro" id="IPR043502">
    <property type="entry name" value="DNA/RNA_pol_sf"/>
</dbReference>
<evidence type="ECO:0000313" key="1">
    <source>
        <dbReference type="EMBL" id="KAA0067860.1"/>
    </source>
</evidence>
<dbReference type="EMBL" id="SSTE01000165">
    <property type="protein sequence ID" value="KAA0067860.1"/>
    <property type="molecule type" value="Genomic_DNA"/>
</dbReference>
<dbReference type="Proteomes" id="UP000321393">
    <property type="component" value="Unassembled WGS sequence"/>
</dbReference>
<reference evidence="1 2" key="1">
    <citation type="submission" date="2019-08" db="EMBL/GenBank/DDBJ databases">
        <title>Draft genome sequences of two oriental melons (Cucumis melo L. var makuwa).</title>
        <authorList>
            <person name="Kwon S.-Y."/>
        </authorList>
    </citation>
    <scope>NUCLEOTIDE SEQUENCE [LARGE SCALE GENOMIC DNA]</scope>
    <source>
        <strain evidence="2">cv. SW 3</strain>
        <tissue evidence="1">Leaf</tissue>
    </source>
</reference>
<dbReference type="PANTHER" id="PTHR37984">
    <property type="entry name" value="PROTEIN CBG26694"/>
    <property type="match status" value="1"/>
</dbReference>
<dbReference type="PANTHER" id="PTHR37984:SF5">
    <property type="entry name" value="PROTEIN NYNRIN-LIKE"/>
    <property type="match status" value="1"/>
</dbReference>
<sequence length="124" mass="13491">MESSQSQMVSVDTTPLLGYRVSGSIGGVSKCNFCMENVNFLSFIVGKNGVKVDEEKVKAIKEWPTPKVTSKGEKQEKALNELKEKLTNAPSLVFPNFGKTFKLSVMQVVTPPPGLPASLDRKTA</sequence>
<dbReference type="AlphaFoldDB" id="A0A5A7VKX7"/>
<dbReference type="OrthoDB" id="437338at2759"/>
<evidence type="ECO:0000313" key="2">
    <source>
        <dbReference type="Proteomes" id="UP000321393"/>
    </source>
</evidence>
<organism evidence="1 2">
    <name type="scientific">Cucumis melo var. makuwa</name>
    <name type="common">Oriental melon</name>
    <dbReference type="NCBI Taxonomy" id="1194695"/>
    <lineage>
        <taxon>Eukaryota</taxon>
        <taxon>Viridiplantae</taxon>
        <taxon>Streptophyta</taxon>
        <taxon>Embryophyta</taxon>
        <taxon>Tracheophyta</taxon>
        <taxon>Spermatophyta</taxon>
        <taxon>Magnoliopsida</taxon>
        <taxon>eudicotyledons</taxon>
        <taxon>Gunneridae</taxon>
        <taxon>Pentapetalae</taxon>
        <taxon>rosids</taxon>
        <taxon>fabids</taxon>
        <taxon>Cucurbitales</taxon>
        <taxon>Cucurbitaceae</taxon>
        <taxon>Benincaseae</taxon>
        <taxon>Cucumis</taxon>
    </lineage>
</organism>
<name>A0A5A7VKX7_CUCMM</name>
<dbReference type="SUPFAM" id="SSF56672">
    <property type="entry name" value="DNA/RNA polymerases"/>
    <property type="match status" value="1"/>
</dbReference>
<gene>
    <name evidence="1" type="ORF">E6C27_scaffold138G00040</name>
</gene>
<accession>A0A5A7VKX7</accession>
<comment type="caution">
    <text evidence="1">The sequence shown here is derived from an EMBL/GenBank/DDBJ whole genome shotgun (WGS) entry which is preliminary data.</text>
</comment>
<dbReference type="InterPro" id="IPR050951">
    <property type="entry name" value="Retrovirus_Pol_polyprotein"/>
</dbReference>
<protein>
    <submittedName>
        <fullName evidence="1">Retrovirus-related Pol polyprotein from transposon 17.6</fullName>
    </submittedName>
</protein>
<proteinExistence type="predicted"/>